<proteinExistence type="predicted"/>
<feature type="region of interest" description="Disordered" evidence="1">
    <location>
        <begin position="259"/>
        <end position="284"/>
    </location>
</feature>
<dbReference type="PANTHER" id="PTHR24104:SF50">
    <property type="entry name" value="SMP-30_GLUCONOLACTONASE_LRE-LIKE REGION DOMAIN-CONTAINING PROTEIN"/>
    <property type="match status" value="1"/>
</dbReference>
<dbReference type="EMBL" id="OV696686">
    <property type="protein sequence ID" value="CAH1227789.1"/>
    <property type="molecule type" value="Genomic_DNA"/>
</dbReference>
<feature type="region of interest" description="Disordered" evidence="1">
    <location>
        <begin position="329"/>
        <end position="354"/>
    </location>
</feature>
<dbReference type="GO" id="GO:0061630">
    <property type="term" value="F:ubiquitin protein ligase activity"/>
    <property type="evidence" value="ECO:0007669"/>
    <property type="project" value="TreeGrafter"/>
</dbReference>
<evidence type="ECO:0000313" key="2">
    <source>
        <dbReference type="EMBL" id="CAH1227789.1"/>
    </source>
</evidence>
<feature type="region of interest" description="Disordered" evidence="1">
    <location>
        <begin position="37"/>
        <end position="56"/>
    </location>
</feature>
<dbReference type="Gene3D" id="2.120.10.30">
    <property type="entry name" value="TolB, C-terminal domain"/>
    <property type="match status" value="1"/>
</dbReference>
<name>A0A8J9YMB3_BRALA</name>
<reference evidence="2" key="1">
    <citation type="submission" date="2022-01" db="EMBL/GenBank/DDBJ databases">
        <authorList>
            <person name="Braso-Vives M."/>
        </authorList>
    </citation>
    <scope>NUCLEOTIDE SEQUENCE</scope>
</reference>
<evidence type="ECO:0000256" key="1">
    <source>
        <dbReference type="SAM" id="MobiDB-lite"/>
    </source>
</evidence>
<dbReference type="InterPro" id="IPR050952">
    <property type="entry name" value="TRIM-NHL_E3_ligases"/>
</dbReference>
<gene>
    <name evidence="2" type="primary">TRIM3</name>
    <name evidence="2" type="ORF">BLAG_LOCUS523</name>
</gene>
<dbReference type="AlphaFoldDB" id="A0A8J9YMB3"/>
<sequence>MNQHLLMLQQDDDVTPVSDISDLQEDETSSGTAEFVFGQADNDDDPLTESCSLSRCNKDDDNDSVGGILTDTGAAAEIAPTVNITQADTMPYTVAYLCQDHMACMTTNSEETEAKKSYGKEKSSSNSNNDVSDCDESDNDTDTVENDGNAQNIRYHPNVLYPHTICLKNDRVQNQMYTQKALNPTSINSQNPNTMYAQNGPNCNPAYQPNVRNPNPMYAPNVNPELDELTSTEPEIAPTSLTTATSSGIVEATAEDLPSDVASGDAANGMAQASPDPETEEPASWQADIAQPYAVKYQSADDDDMATESNGTGNGQTLCVDIKPYAVRYGDDDDLPSKRKVTDNKQTQDVSPDNVDITPYAAAYMGQEDVVSEGNNDTLTIAAGCSSSMGATNASAVLGGHSEVRDVRNQAPQAPVYMPNGPQQDTCDIDIGTNPYLGSPCMLQLWKGDNAWPYVKGNDCQRLIWDNSANTIYVVKLTGDGRNEESKTITFGGTGREPGKFLKIFGVAVSADNEIFLPDLFNSRIQVYTMGGVRLRLFQTFVPGEGARKMQPSDVALDGEGHLWVVGKTKDNVKVVKYSRDGQPLSKFNVGSSLFFPSIAVDVTYQKVILTSLSGVLVFQPNGSLHLRFGEKRKSTDVTTDSEGNILLTVMPGSIQAGSSGPHPTDIPAVDVSSVITFLMLGLILASLMWLCCCGWKIEGPMTDTWRTKPVRQARGLGTETMQKSTSQSTISSKSSRREQMSVSFV</sequence>
<feature type="region of interest" description="Disordered" evidence="1">
    <location>
        <begin position="115"/>
        <end position="155"/>
    </location>
</feature>
<organism evidence="2 3">
    <name type="scientific">Branchiostoma lanceolatum</name>
    <name type="common">Common lancelet</name>
    <name type="synonym">Amphioxus lanceolatum</name>
    <dbReference type="NCBI Taxonomy" id="7740"/>
    <lineage>
        <taxon>Eukaryota</taxon>
        <taxon>Metazoa</taxon>
        <taxon>Chordata</taxon>
        <taxon>Cephalochordata</taxon>
        <taxon>Leptocardii</taxon>
        <taxon>Amphioxiformes</taxon>
        <taxon>Branchiostomatidae</taxon>
        <taxon>Branchiostoma</taxon>
    </lineage>
</organism>
<keyword evidence="3" id="KW-1185">Reference proteome</keyword>
<dbReference type="GO" id="GO:0000209">
    <property type="term" value="P:protein polyubiquitination"/>
    <property type="evidence" value="ECO:0007669"/>
    <property type="project" value="TreeGrafter"/>
</dbReference>
<accession>A0A8J9YMB3</accession>
<dbReference type="SUPFAM" id="SSF63829">
    <property type="entry name" value="Calcium-dependent phosphotriesterase"/>
    <property type="match status" value="1"/>
</dbReference>
<feature type="region of interest" description="Disordered" evidence="1">
    <location>
        <begin position="715"/>
        <end position="746"/>
    </location>
</feature>
<protein>
    <submittedName>
        <fullName evidence="2">TRIM3 protein</fullName>
    </submittedName>
</protein>
<feature type="compositionally biased region" description="Low complexity" evidence="1">
    <location>
        <begin position="723"/>
        <end position="734"/>
    </location>
</feature>
<dbReference type="PANTHER" id="PTHR24104">
    <property type="entry name" value="E3 UBIQUITIN-PROTEIN LIGASE NHLRC1-RELATED"/>
    <property type="match status" value="1"/>
</dbReference>
<feature type="compositionally biased region" description="Acidic residues" evidence="1">
    <location>
        <begin position="132"/>
        <end position="145"/>
    </location>
</feature>
<evidence type="ECO:0000313" key="3">
    <source>
        <dbReference type="Proteomes" id="UP000838412"/>
    </source>
</evidence>
<dbReference type="Proteomes" id="UP000838412">
    <property type="component" value="Chromosome 1"/>
</dbReference>
<dbReference type="GO" id="GO:0043161">
    <property type="term" value="P:proteasome-mediated ubiquitin-dependent protein catabolic process"/>
    <property type="evidence" value="ECO:0007669"/>
    <property type="project" value="TreeGrafter"/>
</dbReference>
<dbReference type="InterPro" id="IPR011042">
    <property type="entry name" value="6-blade_b-propeller_TolB-like"/>
</dbReference>